<evidence type="ECO:0000313" key="2">
    <source>
        <dbReference type="EMBL" id="GAA1857657.1"/>
    </source>
</evidence>
<protein>
    <submittedName>
        <fullName evidence="2">Fic family protein</fullName>
    </submittedName>
</protein>
<gene>
    <name evidence="2" type="ORF">GCM10009751_13880</name>
</gene>
<comment type="caution">
    <text evidence="2">The sequence shown here is derived from an EMBL/GenBank/DDBJ whole genome shotgun (WGS) entry which is preliminary data.</text>
</comment>
<dbReference type="InterPro" id="IPR003812">
    <property type="entry name" value="Fido"/>
</dbReference>
<evidence type="ECO:0000313" key="3">
    <source>
        <dbReference type="Proteomes" id="UP001501094"/>
    </source>
</evidence>
<keyword evidence="3" id="KW-1185">Reference proteome</keyword>
<dbReference type="PANTHER" id="PTHR13504:SF38">
    <property type="entry name" value="FIDO DOMAIN-CONTAINING PROTEIN"/>
    <property type="match status" value="1"/>
</dbReference>
<feature type="domain" description="Fido" evidence="1">
    <location>
        <begin position="89"/>
        <end position="228"/>
    </location>
</feature>
<dbReference type="Gene3D" id="1.10.3290.10">
    <property type="entry name" value="Fido-like domain"/>
    <property type="match status" value="1"/>
</dbReference>
<dbReference type="InterPro" id="IPR040198">
    <property type="entry name" value="Fido_containing"/>
</dbReference>
<accession>A0ABN2N8Z3</accession>
<dbReference type="Proteomes" id="UP001501094">
    <property type="component" value="Unassembled WGS sequence"/>
</dbReference>
<dbReference type="PANTHER" id="PTHR13504">
    <property type="entry name" value="FIDO DOMAIN-CONTAINING PROTEIN DDB_G0283145"/>
    <property type="match status" value="1"/>
</dbReference>
<dbReference type="EMBL" id="BAAANL010000002">
    <property type="protein sequence ID" value="GAA1857657.1"/>
    <property type="molecule type" value="Genomic_DNA"/>
</dbReference>
<organism evidence="2 3">
    <name type="scientific">Myceligenerans crystallogenes</name>
    <dbReference type="NCBI Taxonomy" id="316335"/>
    <lineage>
        <taxon>Bacteria</taxon>
        <taxon>Bacillati</taxon>
        <taxon>Actinomycetota</taxon>
        <taxon>Actinomycetes</taxon>
        <taxon>Micrococcales</taxon>
        <taxon>Promicromonosporaceae</taxon>
        <taxon>Myceligenerans</taxon>
    </lineage>
</organism>
<sequence length="238" mass="25900">MTWDRERFQIEVQQLAVLTPEYAEDVLVRLAHHSAAIEGNTLTLADTITLLVDERTPAAGTRVRELYEVANHREVMVRILQAVAGGEPISTSLVLQVHAALMDHLARDFGRFKSSDNVVTGASWKPAPPSQVPGLIHQWADQTEWQTANLDGPALMEAIAGAHIAFERIHPFSDGNGRTGRAVIALQTIRRFGFPAIVPVDQRSAYFAMLDAQDASGLATLLAGRLAVESERPGAVPV</sequence>
<evidence type="ECO:0000259" key="1">
    <source>
        <dbReference type="PROSITE" id="PS51459"/>
    </source>
</evidence>
<dbReference type="RefSeq" id="WP_344100958.1">
    <property type="nucleotide sequence ID" value="NZ_BAAANL010000002.1"/>
</dbReference>
<dbReference type="SUPFAM" id="SSF140931">
    <property type="entry name" value="Fic-like"/>
    <property type="match status" value="1"/>
</dbReference>
<dbReference type="PROSITE" id="PS51459">
    <property type="entry name" value="FIDO"/>
    <property type="match status" value="1"/>
</dbReference>
<reference evidence="2 3" key="1">
    <citation type="journal article" date="2019" name="Int. J. Syst. Evol. Microbiol.">
        <title>The Global Catalogue of Microorganisms (GCM) 10K type strain sequencing project: providing services to taxonomists for standard genome sequencing and annotation.</title>
        <authorList>
            <consortium name="The Broad Institute Genomics Platform"/>
            <consortium name="The Broad Institute Genome Sequencing Center for Infectious Disease"/>
            <person name="Wu L."/>
            <person name="Ma J."/>
        </authorList>
    </citation>
    <scope>NUCLEOTIDE SEQUENCE [LARGE SCALE GENOMIC DNA]</scope>
    <source>
        <strain evidence="2 3">JCM 14326</strain>
    </source>
</reference>
<dbReference type="Pfam" id="PF02661">
    <property type="entry name" value="Fic"/>
    <property type="match status" value="1"/>
</dbReference>
<proteinExistence type="predicted"/>
<dbReference type="InterPro" id="IPR036597">
    <property type="entry name" value="Fido-like_dom_sf"/>
</dbReference>
<name>A0ABN2N8Z3_9MICO</name>